<organism evidence="10 11">
    <name type="scientific">Candidatus Phycorickettsia trachydisci</name>
    <dbReference type="NCBI Taxonomy" id="2115978"/>
    <lineage>
        <taxon>Bacteria</taxon>
        <taxon>Pseudomonadati</taxon>
        <taxon>Pseudomonadota</taxon>
        <taxon>Alphaproteobacteria</taxon>
        <taxon>Rickettsiales</taxon>
        <taxon>Rickettsiaceae</taxon>
        <taxon>Candidatus Phycorickettsia</taxon>
    </lineage>
</organism>
<dbReference type="KEGG" id="ptc:phytr_5600"/>
<evidence type="ECO:0000256" key="4">
    <source>
        <dbReference type="ARBA" id="ARBA00022840"/>
    </source>
</evidence>
<dbReference type="InterPro" id="IPR055173">
    <property type="entry name" value="NrdR-like_N"/>
</dbReference>
<dbReference type="PANTHER" id="PTHR30455:SF2">
    <property type="entry name" value="TRANSCRIPTIONAL REPRESSOR NRDR"/>
    <property type="match status" value="1"/>
</dbReference>
<dbReference type="NCBIfam" id="TIGR00244">
    <property type="entry name" value="transcriptional regulator NrdR"/>
    <property type="match status" value="1"/>
</dbReference>
<evidence type="ECO:0000256" key="6">
    <source>
        <dbReference type="ARBA" id="ARBA00023125"/>
    </source>
</evidence>
<gene>
    <name evidence="8" type="primary">nrdR</name>
    <name evidence="10" type="ORF">phytr_5600</name>
</gene>
<dbReference type="PANTHER" id="PTHR30455">
    <property type="entry name" value="TRANSCRIPTIONAL REPRESSOR NRDR"/>
    <property type="match status" value="1"/>
</dbReference>
<name>A0A2P1P8B9_9RICK</name>
<keyword evidence="3 8" id="KW-0863">Zinc-finger</keyword>
<keyword evidence="6 8" id="KW-0238">DNA-binding</keyword>
<keyword evidence="11" id="KW-1185">Reference proteome</keyword>
<dbReference type="GO" id="GO:0003677">
    <property type="term" value="F:DNA binding"/>
    <property type="evidence" value="ECO:0007669"/>
    <property type="project" value="UniProtKB-KW"/>
</dbReference>
<keyword evidence="8" id="KW-0862">Zinc</keyword>
<dbReference type="PROSITE" id="PS51161">
    <property type="entry name" value="ATP_CONE"/>
    <property type="match status" value="1"/>
</dbReference>
<keyword evidence="5 8" id="KW-0805">Transcription regulation</keyword>
<dbReference type="Pfam" id="PF03477">
    <property type="entry name" value="ATP-cone"/>
    <property type="match status" value="1"/>
</dbReference>
<feature type="zinc finger region" evidence="8">
    <location>
        <begin position="3"/>
        <end position="34"/>
    </location>
</feature>
<dbReference type="Pfam" id="PF22811">
    <property type="entry name" value="Zn_ribbon_NrdR"/>
    <property type="match status" value="1"/>
</dbReference>
<keyword evidence="4 8" id="KW-0067">ATP-binding</keyword>
<reference evidence="10 11" key="1">
    <citation type="submission" date="2018-03" db="EMBL/GenBank/DDBJ databases">
        <title>A gene transfer event suggests a long-term partnership between eustigmatophyte algae and a novel lineage of endosymbiotic bacteria.</title>
        <authorList>
            <person name="Yurchenko T."/>
            <person name="Sevcikova T."/>
            <person name="Pribyl P."/>
            <person name="El Karkouri K."/>
            <person name="Klimes V."/>
            <person name="Amaral R."/>
            <person name="Zbrankova V."/>
            <person name="Kim E."/>
            <person name="Raoult D."/>
            <person name="Santos L.M.A."/>
            <person name="Elias M."/>
        </authorList>
    </citation>
    <scope>NUCLEOTIDE SEQUENCE [LARGE SCALE GENOMIC DNA]</scope>
    <source>
        <strain evidence="10">CCALA 838</strain>
    </source>
</reference>
<keyword evidence="7 8" id="KW-0804">Transcription</keyword>
<evidence type="ECO:0000256" key="8">
    <source>
        <dbReference type="HAMAP-Rule" id="MF_00440"/>
    </source>
</evidence>
<comment type="cofactor">
    <cofactor evidence="8">
        <name>Zn(2+)</name>
        <dbReference type="ChEBI" id="CHEBI:29105"/>
    </cofactor>
    <text evidence="8">Binds 1 zinc ion.</text>
</comment>
<evidence type="ECO:0000313" key="10">
    <source>
        <dbReference type="EMBL" id="AVP87504.1"/>
    </source>
</evidence>
<dbReference type="OrthoDB" id="9807461at2"/>
<evidence type="ECO:0000313" key="11">
    <source>
        <dbReference type="Proteomes" id="UP000241762"/>
    </source>
</evidence>
<comment type="similarity">
    <text evidence="8">Belongs to the NrdR family.</text>
</comment>
<dbReference type="Proteomes" id="UP000241762">
    <property type="component" value="Chromosome"/>
</dbReference>
<dbReference type="GO" id="GO:0045892">
    <property type="term" value="P:negative regulation of DNA-templated transcription"/>
    <property type="evidence" value="ECO:0007669"/>
    <property type="project" value="UniProtKB-UniRule"/>
</dbReference>
<dbReference type="GO" id="GO:0005524">
    <property type="term" value="F:ATP binding"/>
    <property type="evidence" value="ECO:0007669"/>
    <property type="project" value="UniProtKB-UniRule"/>
</dbReference>
<dbReference type="InterPro" id="IPR005144">
    <property type="entry name" value="ATP-cone_dom"/>
</dbReference>
<keyword evidence="2 8" id="KW-0547">Nucleotide-binding</keyword>
<evidence type="ECO:0000256" key="5">
    <source>
        <dbReference type="ARBA" id="ARBA00023015"/>
    </source>
</evidence>
<comment type="function">
    <text evidence="8">Negatively regulates transcription of bacterial ribonucleotide reductase nrd genes and operons by binding to NrdR-boxes.</text>
</comment>
<dbReference type="GO" id="GO:0008270">
    <property type="term" value="F:zinc ion binding"/>
    <property type="evidence" value="ECO:0007669"/>
    <property type="project" value="UniProtKB-UniRule"/>
</dbReference>
<feature type="domain" description="ATP-cone" evidence="9">
    <location>
        <begin position="49"/>
        <end position="139"/>
    </location>
</feature>
<evidence type="ECO:0000256" key="1">
    <source>
        <dbReference type="ARBA" id="ARBA00022491"/>
    </source>
</evidence>
<evidence type="ECO:0000256" key="2">
    <source>
        <dbReference type="ARBA" id="ARBA00022741"/>
    </source>
</evidence>
<keyword evidence="8" id="KW-0479">Metal-binding</keyword>
<dbReference type="AlphaFoldDB" id="A0A2P1P8B9"/>
<evidence type="ECO:0000259" key="9">
    <source>
        <dbReference type="PROSITE" id="PS51161"/>
    </source>
</evidence>
<accession>A0A2P1P8B9</accession>
<sequence>MKCPFCNSEDTQVKDSRTTSNHTVVRRRRYCGSCHNKFSTVERIYFKELYVIKKSGIRKPFDRNKIRQSVQTATRKRNIPINELDKIINDTINQIESSKLKEISSRKIGEMLMQELLKLDLVSCVRFASVYKDFSTPEDFINFIKSIKN</sequence>
<dbReference type="HAMAP" id="MF_00440">
    <property type="entry name" value="NrdR"/>
    <property type="match status" value="1"/>
</dbReference>
<proteinExistence type="inferred from homology"/>
<dbReference type="RefSeq" id="WP_106874364.1">
    <property type="nucleotide sequence ID" value="NZ_CP027845.1"/>
</dbReference>
<evidence type="ECO:0000256" key="7">
    <source>
        <dbReference type="ARBA" id="ARBA00023163"/>
    </source>
</evidence>
<keyword evidence="1 8" id="KW-0678">Repressor</keyword>
<dbReference type="EMBL" id="CP027845">
    <property type="protein sequence ID" value="AVP87504.1"/>
    <property type="molecule type" value="Genomic_DNA"/>
</dbReference>
<dbReference type="InterPro" id="IPR003796">
    <property type="entry name" value="RNR_NrdR-like"/>
</dbReference>
<evidence type="ECO:0000256" key="3">
    <source>
        <dbReference type="ARBA" id="ARBA00022771"/>
    </source>
</evidence>
<protein>
    <recommendedName>
        <fullName evidence="8">Transcriptional repressor NrdR</fullName>
    </recommendedName>
</protein>